<feature type="domain" description="S phase cyclin A-associated protein in the endoplasmic reticulum N-terminal" evidence="3">
    <location>
        <begin position="43"/>
        <end position="110"/>
    </location>
</feature>
<evidence type="ECO:0000313" key="4">
    <source>
        <dbReference type="EnsemblMetazoa" id="XP_014250498.1"/>
    </source>
</evidence>
<proteinExistence type="predicted"/>
<feature type="compositionally biased region" description="Basic and acidic residues" evidence="2">
    <location>
        <begin position="550"/>
        <end position="570"/>
    </location>
</feature>
<name>A0A8I6RUW0_CIMLE</name>
<dbReference type="GeneID" id="106667205"/>
<dbReference type="CTD" id="35149"/>
<feature type="region of interest" description="Disordered" evidence="2">
    <location>
        <begin position="1570"/>
        <end position="1595"/>
    </location>
</feature>
<dbReference type="RefSeq" id="XP_014250498.1">
    <property type="nucleotide sequence ID" value="XM_014395012.2"/>
</dbReference>
<evidence type="ECO:0000259" key="3">
    <source>
        <dbReference type="Pfam" id="PF16501"/>
    </source>
</evidence>
<feature type="compositionally biased region" description="Basic and acidic residues" evidence="2">
    <location>
        <begin position="1584"/>
        <end position="1595"/>
    </location>
</feature>
<keyword evidence="5" id="KW-1185">Reference proteome</keyword>
<feature type="compositionally biased region" description="Basic and acidic residues" evidence="2">
    <location>
        <begin position="1"/>
        <end position="25"/>
    </location>
</feature>
<sequence>MRLSDMEKKGEEDDNSKMETPDKENAINVNDSEADFNNGQDYGVMYWKHLLKDVKSSSNEVYAMCLSTSNLSACKEMILNYQQLTYDFLILLEHLENKEQGHVCGEPNRTKILTSRKEGVKIEMGINESHKRLKVTECSTQTEHHLHSEKSQVGVNVLAPVFVPSYPLDGEEPRKGCPHSQHDVSEESMTSCLSPYLRSSPGLLSSPFTEASFSDYHPRSLWHLPSPQSYTQFQHYHVGSNFIPGAPLPFPPMSGVLPSHYPPTNIYSSNMHSYPAACHYNNSYQNQNLLPSYQPNNNLYEEKQNESTKCITLKTNIRNSRHKTIGENIKIKKPVNNLLSTLTNDKKLSNVNLDSIDNLKEDTIKRSSVQSGFNKQMALSEQTPNTCTNMSPTKVINSQERNSSDMLSNSLKTKEANNVQIFELTEAEHQKQFPELRADNSLLKKHRNKFPKVKYQKKNIYSFDDFTSYVCQNLENQQWFLDSTQNAHINGKTPPVPPLPPPPRHNIMPRNKTRSVVAEKNRMNSNGSSGPRFMRENCPPRFRKSMHFKREGGRRNNHENTRLRKEENGNKSRIQNYWQQNHWGSKKKFQADTMEDGWQTVRYKTRDYTLMYSPSVNSQVIEPVHDEEAVQKHKELNDEMERISSNTDDLNNPKDLVSNGIVNNLNDSLVKDCAQTSDENDFHEANKANPDMTAVDKDFDKAVQMQINDPMKPNKNEEDMNSSKILKEIDNFNHPGPSLFDSTAADLSLNLDLSALNYQDKMLEGYSEEEHSESTDTNSPGQLVFSENNAKDMYSEFMEYLSCITWAAQMDEIEHFATLLSVDSPHSFIDSYSSPSIEHFEEFLLCNADRALEFRSEIANKHKRLKDTEEKQQQAYEKRQQLLQCKTAKVREFVQKVEEVRASKYKLALQMKSQIDQKLKKAEENRKLHLSIIKRKAHDEEEKLKEIAFINELEAQNRRHDSLVLRQEHEERIQYIIEERQRKVEEKAAKDAAVEERRRVIEAERQAKLQEMSEKRKKKEEIIDRKQQEKEKERQEIAREKAREREERLLARQAAQLANAEELQKRIQQKQEESARRHEENIELIRQKALEVGLHKTAEDTLTSASLKTEDQKDTGESHHYSYNELIPTFKKRCKKIRLRMTARGTHFVQSIEFAKPERNCKTSHELNELDVLVCSTFNDKSFGLINQRLMSLHEVLKQEASNSTHVFSYCKGFLVCSDLIKKGLEVADQTKNSSGLVKSLQTLIVLLDIVCKQDFQCLRYLMCSNDIALFLDLLQLSFMKQKLKKKRDEWILLARMLANFILQLFNDIKKCQEADPVVYSEFANRIPDLVSYFICSGIVHNIIDLLRVVVIDGLDQMNSLVAPSIYMFSVLLDKQFYSNDLRTLLKATDCLETVYLLCESLQKMSATNAKYLPGCAHPIITMLLKFAIIDITLFQEILGAEGMALQIRSIASIIMTFCNKNPHPESLILVMIQLIGYFSIGNPKNQAVLQSGQQPTVLQLLVSLPFKYFCSDCYMVYLFPTLLACTHENPVNKAIVESELSYSTLEKFGSSQEPGVSKLLDLFYGRNVESKSTRKRGKKSRKNSADEQIPKDIL</sequence>
<feature type="region of interest" description="Disordered" evidence="2">
    <location>
        <begin position="1010"/>
        <end position="1040"/>
    </location>
</feature>
<feature type="region of interest" description="Disordered" evidence="2">
    <location>
        <begin position="1"/>
        <end position="34"/>
    </location>
</feature>
<dbReference type="Proteomes" id="UP000494040">
    <property type="component" value="Unassembled WGS sequence"/>
</dbReference>
<feature type="coiled-coil region" evidence="1">
    <location>
        <begin position="851"/>
        <end position="879"/>
    </location>
</feature>
<evidence type="ECO:0000313" key="5">
    <source>
        <dbReference type="Proteomes" id="UP000494040"/>
    </source>
</evidence>
<evidence type="ECO:0000256" key="1">
    <source>
        <dbReference type="SAM" id="Coils"/>
    </source>
</evidence>
<dbReference type="KEGG" id="clec:106667205"/>
<organism evidence="4 5">
    <name type="scientific">Cimex lectularius</name>
    <name type="common">Bed bug</name>
    <name type="synonym">Acanthia lectularia</name>
    <dbReference type="NCBI Taxonomy" id="79782"/>
    <lineage>
        <taxon>Eukaryota</taxon>
        <taxon>Metazoa</taxon>
        <taxon>Ecdysozoa</taxon>
        <taxon>Arthropoda</taxon>
        <taxon>Hexapoda</taxon>
        <taxon>Insecta</taxon>
        <taxon>Pterygota</taxon>
        <taxon>Neoptera</taxon>
        <taxon>Paraneoptera</taxon>
        <taxon>Hemiptera</taxon>
        <taxon>Heteroptera</taxon>
        <taxon>Panheteroptera</taxon>
        <taxon>Cimicomorpha</taxon>
        <taxon>Cimicidae</taxon>
        <taxon>Cimex</taxon>
    </lineage>
</organism>
<protein>
    <recommendedName>
        <fullName evidence="3">S phase cyclin A-associated protein in the endoplasmic reticulum N-terminal domain-containing protein</fullName>
    </recommendedName>
</protein>
<accession>A0A8I6RUW0</accession>
<dbReference type="EnsemblMetazoa" id="XM_014395012.2">
    <property type="protein sequence ID" value="XP_014250498.1"/>
    <property type="gene ID" value="LOC106667205"/>
</dbReference>
<dbReference type="PANTHER" id="PTHR31434">
    <property type="entry name" value="S PHASE CYCLIN A-ASSOCIATED PROTEIN IN THE ENDOPLASMIC RETICULUM"/>
    <property type="match status" value="1"/>
</dbReference>
<dbReference type="Pfam" id="PF16501">
    <property type="entry name" value="SCAPER_N"/>
    <property type="match status" value="1"/>
</dbReference>
<evidence type="ECO:0000256" key="2">
    <source>
        <dbReference type="SAM" id="MobiDB-lite"/>
    </source>
</evidence>
<keyword evidence="1" id="KW-0175">Coiled coil</keyword>
<dbReference type="PANTHER" id="PTHR31434:SF2">
    <property type="entry name" value="S PHASE CYCLIN A-ASSOCIATED PROTEIN IN THE ENDOPLASMIC RETICULUM"/>
    <property type="match status" value="1"/>
</dbReference>
<dbReference type="InterPro" id="IPR032446">
    <property type="entry name" value="SCAPER_N"/>
</dbReference>
<dbReference type="OrthoDB" id="71500at2759"/>
<feature type="compositionally biased region" description="Basic residues" evidence="2">
    <location>
        <begin position="1574"/>
        <end position="1583"/>
    </location>
</feature>
<feature type="region of interest" description="Disordered" evidence="2">
    <location>
        <begin position="550"/>
        <end position="571"/>
    </location>
</feature>
<reference evidence="4" key="1">
    <citation type="submission" date="2022-01" db="UniProtKB">
        <authorList>
            <consortium name="EnsemblMetazoa"/>
        </authorList>
    </citation>
    <scope>IDENTIFICATION</scope>
</reference>